<feature type="region of interest" description="Disordered" evidence="2">
    <location>
        <begin position="455"/>
        <end position="507"/>
    </location>
</feature>
<feature type="compositionally biased region" description="Polar residues" evidence="2">
    <location>
        <begin position="180"/>
        <end position="198"/>
    </location>
</feature>
<feature type="compositionally biased region" description="Acidic residues" evidence="2">
    <location>
        <begin position="405"/>
        <end position="415"/>
    </location>
</feature>
<dbReference type="EMBL" id="OU900099">
    <property type="protein sequence ID" value="CAH1186192.1"/>
    <property type="molecule type" value="Genomic_DNA"/>
</dbReference>
<dbReference type="Proteomes" id="UP001153712">
    <property type="component" value="Chromosome 6"/>
</dbReference>
<reference evidence="4" key="1">
    <citation type="submission" date="2022-01" db="EMBL/GenBank/DDBJ databases">
        <authorList>
            <person name="King R."/>
        </authorList>
    </citation>
    <scope>NUCLEOTIDE SEQUENCE</scope>
</reference>
<feature type="compositionally biased region" description="Polar residues" evidence="2">
    <location>
        <begin position="80"/>
        <end position="94"/>
    </location>
</feature>
<organism evidence="4 5">
    <name type="scientific">Phyllotreta striolata</name>
    <name type="common">Striped flea beetle</name>
    <name type="synonym">Crioceris striolata</name>
    <dbReference type="NCBI Taxonomy" id="444603"/>
    <lineage>
        <taxon>Eukaryota</taxon>
        <taxon>Metazoa</taxon>
        <taxon>Ecdysozoa</taxon>
        <taxon>Arthropoda</taxon>
        <taxon>Hexapoda</taxon>
        <taxon>Insecta</taxon>
        <taxon>Pterygota</taxon>
        <taxon>Neoptera</taxon>
        <taxon>Endopterygota</taxon>
        <taxon>Coleoptera</taxon>
        <taxon>Polyphaga</taxon>
        <taxon>Cucujiformia</taxon>
        <taxon>Chrysomeloidea</taxon>
        <taxon>Chrysomelidae</taxon>
        <taxon>Galerucinae</taxon>
        <taxon>Alticini</taxon>
        <taxon>Phyllotreta</taxon>
    </lineage>
</organism>
<proteinExistence type="predicted"/>
<feature type="compositionally biased region" description="Low complexity" evidence="2">
    <location>
        <begin position="683"/>
        <end position="696"/>
    </location>
</feature>
<evidence type="ECO:0000256" key="2">
    <source>
        <dbReference type="SAM" id="MobiDB-lite"/>
    </source>
</evidence>
<feature type="compositionally biased region" description="Basic and acidic residues" evidence="2">
    <location>
        <begin position="2295"/>
        <end position="2309"/>
    </location>
</feature>
<evidence type="ECO:0000259" key="3">
    <source>
        <dbReference type="Pfam" id="PF16059"/>
    </source>
</evidence>
<protein>
    <recommendedName>
        <fullName evidence="3">MGA conserved domain-containing protein</fullName>
    </recommendedName>
</protein>
<dbReference type="InterPro" id="IPR032060">
    <property type="entry name" value="MGA_dom"/>
</dbReference>
<feature type="region of interest" description="Disordered" evidence="2">
    <location>
        <begin position="100"/>
        <end position="238"/>
    </location>
</feature>
<keyword evidence="5" id="KW-1185">Reference proteome</keyword>
<feature type="compositionally biased region" description="Polar residues" evidence="2">
    <location>
        <begin position="109"/>
        <end position="126"/>
    </location>
</feature>
<feature type="compositionally biased region" description="Polar residues" evidence="2">
    <location>
        <begin position="144"/>
        <end position="162"/>
    </location>
</feature>
<accession>A0A9P0E074</accession>
<keyword evidence="1" id="KW-0175">Coiled coil</keyword>
<feature type="compositionally biased region" description="Basic and acidic residues" evidence="2">
    <location>
        <begin position="666"/>
        <end position="680"/>
    </location>
</feature>
<feature type="domain" description="MGA conserved" evidence="3">
    <location>
        <begin position="1084"/>
        <end position="1125"/>
    </location>
</feature>
<name>A0A9P0E074_PHYSR</name>
<evidence type="ECO:0000313" key="4">
    <source>
        <dbReference type="EMBL" id="CAH1186192.1"/>
    </source>
</evidence>
<feature type="compositionally biased region" description="Polar residues" evidence="2">
    <location>
        <begin position="2043"/>
        <end position="2058"/>
    </location>
</feature>
<feature type="region of interest" description="Disordered" evidence="2">
    <location>
        <begin position="31"/>
        <end position="69"/>
    </location>
</feature>
<feature type="region of interest" description="Disordered" evidence="2">
    <location>
        <begin position="393"/>
        <end position="415"/>
    </location>
</feature>
<dbReference type="OrthoDB" id="6119313at2759"/>
<sequence>MDPDEALKHLAETTGLSYVDLIQRLQKLTSSTVNPGKSEQSTSLLVECESTQSNQETQEENVANKTKDECDSVYKEVEQSSEISTKGSCSNSPSICKVIEDDAREEASNSRVNESQEPTIVSNGSSDGKVIEDEAEEDTKEEASNSIVNESQEPTIVSNGSSEGKVIEDEAEEDTKEEASNSIVNESQEPTVINNGSSDGKVIDDEAEVDTKEEASNSIVDESREPTVISNGSSDGKVIEDEAGEDSIEDVSNSTLDESQAHLEIINISTESEEVEDVENLAEITKRKRKFEEVAESTKVENKLDPHVDSTFIQIKSPPDVKKNEYIFENNISSKQPLSSSKNLKIIEKHILELDHTNQWFASSPALEPKTSTLAVSKNNTVTSNTITNITTSFPTLNDNKNDESENNAENENVANDEVELLSKLDKSIIEGKPRFRTSCTLPILKPFVNSLRGKHHHNSNHNTEVSSEYNLDDPEPELNEKNSVNIPISRQLSSEVSDNEETHSMETLEDLRNNLKLQLDSLRMRKKNIFPTALSTKIIDNIECSKKLFLLEAKDSTETTSTPKNTDINIVETSKIASEEATNNTETCLKDEQVYTQTGNLGFIIAEVQGGVQIDESPESHVTSKENRNSTDEVEDIRVFDQIRNIINKSKTKYTEISHNSYAKIDPERQLNNPEEGKTTNESVSLEYSQYSSSEATDVDEKSPFVSNSLDKFLTSSQLNISYQVPKLGAEESLQKSNESDSNFENEIPSPLVLKKVTTIRNRPFEKLKKTPLIKAKTVAQKRKLLERERKRELKELEKMKIKEEQEKEVNKIENKVEIKEVVRRDGSYVLFNDSKIWVKSYSHNTCVARINCSRKSKNSLMTPRRRKLSLLNQGQKNQSTIRYLPGPLSKKQLIFNEQWETYLLKLPQIILEVQPKIGERFSDDVLHRFSSLLGGDLDENTIEFALSMVQTEGDNQQQEKQQEPFKFPLKYNNKAENVIVRRRKTVVKVEKAPEIKPSTNPVADVIENLIKYVEIKELAPSLIKEDDSQKKVEQKLDNLLSPVIENNVSVFKKPTKKRSKIELELLRLNCKVVNVEVEEAKEVPCTEPFCKMGCVCKSLKCEYIPTYHCQKLDCMFKCTCPNEKPLVYNKVTLPAGTNILSEDAMIRIEDEAKKNLAKMEREFTQTVIHTNNKTIVVGIGNRMKTRRSTKAPVKYTDFVDSREPICTEEKLASRCTVNLTKLDLSKLIPYCLFHKNYNCFCKGKATVQSTKNTPEKDTLIKLPKTNYLTLKTSISDVESIENSSNSNDSLSFSKRPVRNIKKRSYSDFSDTFSDINDESSRTMCRRSKPMLKKYLKSYRYTKDVTKMDFANTATFEQFQRLEKLASSGELSEAELLKISLVEERFKRPVGTSKRKQVLLTRSEDVPVFVEKVVKEDQLSETSTRNNNGVAPAPAPVFDGEIIIDEQNMDLLKKMGPKTVADGYARLLPWPHLIRGFHSNCINIWCMANQPTKLLINKSDKRCPKNFVPISRATQITEVISWILDNKLPDTYQADSLSFILKETKDNFEICGICTKNISINLKSEKLSEPVKTETCNSTPSSIDTFQNANVLSIGKKLVVVKENNLAVQRLGPIDNPRHVNLIDNFVRLPLTDAPCKWRMIYLNSEFAFLYFKNSATSIRYKDLFGVSQISRKYNNTISLKCKDSKKDLFGIYFDPTWRDRIYVGPYDMDDSEDNVQTLRYINQRIISTENFNKLRGKDDYKCGYWLTSKVMKSAQKATPPESSTVIDLTSESESLGEFKAENEMNCRPPIIVHNNKEIKIIEAPPRKPEDFNRYIITNIPHFGYLGAFMNPSGEIDVSWPFENKLLRFEDEHNAIMFLQERFSSLLQCVPETFTITVIASHNIDLELYKPINSNVLNGHHICGEFGCFNIMLLNDKECQQKVGCPKEDVLKLFENRARNFVKKKIEYLADILKIPQTIKYDLNHVLKKATTEINIEKQKELNYIEYKTQLYRKKRVMALAIHKILTTLPPAQRNAENLKFRAIIQKTEPIEIHDSDDESSRNSTDTMEQQVLQLSESPPCEPSMSYKMSTKINLNPKGYRSILKKSQVATNESSVDINNAKLTKTASILKGNLQPEKDSKLKVATLKNVKLMRTPTGYKFIIGKDYKNCTPLQSETLGKCKEDMDVDSDSNNSTPGSSTRNYLNATLTRSVPTKLIQNGPFNKLKLTNDQIPVNNDLKSKTFVIVDNKVVNSDSNCDASRLNKRICVRKRETEVEPMLIDCDDVLEDVKATINDFKSSSCEIIDLDEIESDEERVSDREEENVKTEIESTPMSPEFVNVYDCNSINENIADSLNEDILSIS</sequence>
<feature type="region of interest" description="Disordered" evidence="2">
    <location>
        <begin position="75"/>
        <end position="94"/>
    </location>
</feature>
<feature type="compositionally biased region" description="Polar residues" evidence="2">
    <location>
        <begin position="482"/>
        <end position="497"/>
    </location>
</feature>
<feature type="region of interest" description="Disordered" evidence="2">
    <location>
        <begin position="666"/>
        <end position="703"/>
    </location>
</feature>
<evidence type="ECO:0000256" key="1">
    <source>
        <dbReference type="SAM" id="Coils"/>
    </source>
</evidence>
<dbReference type="Pfam" id="PF16059">
    <property type="entry name" value="MGA_dom"/>
    <property type="match status" value="1"/>
</dbReference>
<feature type="region of interest" description="Disordered" evidence="2">
    <location>
        <begin position="2033"/>
        <end position="2067"/>
    </location>
</feature>
<feature type="compositionally biased region" description="Polar residues" evidence="2">
    <location>
        <begin position="31"/>
        <end position="44"/>
    </location>
</feature>
<gene>
    <name evidence="4" type="ORF">PHYEVI_LOCUS9339</name>
</gene>
<evidence type="ECO:0000313" key="5">
    <source>
        <dbReference type="Proteomes" id="UP001153712"/>
    </source>
</evidence>
<feature type="coiled-coil region" evidence="1">
    <location>
        <begin position="777"/>
        <end position="824"/>
    </location>
</feature>
<feature type="compositionally biased region" description="Polar residues" evidence="2">
    <location>
        <begin position="2171"/>
        <end position="2185"/>
    </location>
</feature>
<feature type="region of interest" description="Disordered" evidence="2">
    <location>
        <begin position="2162"/>
        <end position="2185"/>
    </location>
</feature>
<feature type="region of interest" description="Disordered" evidence="2">
    <location>
        <begin position="2293"/>
        <end position="2312"/>
    </location>
</feature>
<feature type="compositionally biased region" description="Basic and acidic residues" evidence="2">
    <location>
        <begin position="201"/>
        <end position="225"/>
    </location>
</feature>
<feature type="compositionally biased region" description="Polar residues" evidence="2">
    <location>
        <begin position="461"/>
        <end position="470"/>
    </location>
</feature>